<evidence type="ECO:0000256" key="7">
    <source>
        <dbReference type="SAM" id="Phobius"/>
    </source>
</evidence>
<dbReference type="AlphaFoldDB" id="A0A6I8Q2Y3"/>
<evidence type="ECO:0000313" key="11">
    <source>
        <dbReference type="Proteomes" id="UP000008143"/>
    </source>
</evidence>
<reference evidence="12" key="3">
    <citation type="submission" date="2025-04" db="UniProtKB">
        <authorList>
            <consortium name="RefSeq"/>
        </authorList>
    </citation>
    <scope>IDENTIFICATION</scope>
    <source>
        <strain evidence="12">Nigerian</strain>
        <tissue evidence="12">Liver and blood</tissue>
    </source>
</reference>
<dbReference type="PROSITE" id="PS50835">
    <property type="entry name" value="IG_LIKE"/>
    <property type="match status" value="2"/>
</dbReference>
<protein>
    <submittedName>
        <fullName evidence="12">Coxsackievirus and adenovirus receptor</fullName>
    </submittedName>
    <submittedName>
        <fullName evidence="10">V-set and immunoglobulin domain containing 8</fullName>
    </submittedName>
</protein>
<evidence type="ECO:0000313" key="13">
    <source>
        <dbReference type="Xenbase" id="XB-GENE-6031654"/>
    </source>
</evidence>
<dbReference type="SMART" id="SM00408">
    <property type="entry name" value="IGc2"/>
    <property type="match status" value="1"/>
</dbReference>
<evidence type="ECO:0000256" key="8">
    <source>
        <dbReference type="SAM" id="SignalP"/>
    </source>
</evidence>
<dbReference type="InterPro" id="IPR013783">
    <property type="entry name" value="Ig-like_fold"/>
</dbReference>
<dbReference type="PANTHER" id="PTHR44468">
    <property type="entry name" value="COXSACKIEVIRUS AND ADENOVIRUS RECEPTOR-RELATED"/>
    <property type="match status" value="1"/>
</dbReference>
<evidence type="ECO:0000256" key="2">
    <source>
        <dbReference type="ARBA" id="ARBA00004536"/>
    </source>
</evidence>
<evidence type="ECO:0000256" key="3">
    <source>
        <dbReference type="ARBA" id="ARBA00022427"/>
    </source>
</evidence>
<feature type="domain" description="Ig-like" evidence="9">
    <location>
        <begin position="143"/>
        <end position="234"/>
    </location>
</feature>
<reference evidence="10" key="2">
    <citation type="submission" date="2020-05" db="UniProtKB">
        <authorList>
            <consortium name="Ensembl"/>
        </authorList>
    </citation>
    <scope>IDENTIFICATION</scope>
</reference>
<dbReference type="InterPro" id="IPR003599">
    <property type="entry name" value="Ig_sub"/>
</dbReference>
<dbReference type="OrthoDB" id="10045577at2759"/>
<gene>
    <name evidence="10 12 13" type="primary">vsig8</name>
</gene>
<dbReference type="CDD" id="cd00096">
    <property type="entry name" value="Ig"/>
    <property type="match status" value="1"/>
</dbReference>
<dbReference type="AGR" id="Xenbase:XB-GENE-6031654"/>
<dbReference type="SUPFAM" id="SSF48726">
    <property type="entry name" value="Immunoglobulin"/>
    <property type="match status" value="2"/>
</dbReference>
<comment type="subcellular location">
    <subcellularLocation>
        <location evidence="5">Basolateral cell membrane</location>
        <topology evidence="5">Single-pass type I membrane protein</topology>
    </subcellularLocation>
    <subcellularLocation>
        <location evidence="2">Cell junction</location>
        <location evidence="2">Adherens junction</location>
    </subcellularLocation>
    <subcellularLocation>
        <location evidence="1">Cell junction</location>
        <location evidence="1">Tight junction</location>
    </subcellularLocation>
</comment>
<keyword evidence="12" id="KW-0675">Receptor</keyword>
<dbReference type="GO" id="GO:0016323">
    <property type="term" value="C:basolateral plasma membrane"/>
    <property type="evidence" value="ECO:0007669"/>
    <property type="project" value="UniProtKB-SubCell"/>
</dbReference>
<feature type="domain" description="Ig-like" evidence="9">
    <location>
        <begin position="20"/>
        <end position="137"/>
    </location>
</feature>
<dbReference type="Pfam" id="PF13927">
    <property type="entry name" value="Ig_3"/>
    <property type="match status" value="1"/>
</dbReference>
<name>A0A6I8Q2Y3_XENTR</name>
<dbReference type="KEGG" id="xtr:100495227"/>
<dbReference type="Ensembl" id="ENSXETT00000065995">
    <property type="protein sequence ID" value="ENSXETP00000063722"/>
    <property type="gene ID" value="ENSXETG00000008771"/>
</dbReference>
<evidence type="ECO:0000256" key="4">
    <source>
        <dbReference type="ARBA" id="ARBA00022949"/>
    </source>
</evidence>
<dbReference type="RefSeq" id="XP_004917632.1">
    <property type="nucleotide sequence ID" value="XM_004917575.4"/>
</dbReference>
<keyword evidence="7" id="KW-0472">Membrane</keyword>
<accession>A0A6I8Q2Y3</accession>
<dbReference type="SMART" id="SM00409">
    <property type="entry name" value="IG"/>
    <property type="match status" value="2"/>
</dbReference>
<evidence type="ECO:0000259" key="9">
    <source>
        <dbReference type="PROSITE" id="PS50835"/>
    </source>
</evidence>
<dbReference type="OMA" id="PSPIYVK"/>
<keyword evidence="4" id="KW-0965">Cell junction</keyword>
<dbReference type="Bgee" id="ENSXETG00000008771">
    <property type="expression patterns" value="Expressed in neurula embryo and 4 other cell types or tissues"/>
</dbReference>
<dbReference type="InterPro" id="IPR013106">
    <property type="entry name" value="Ig_V-set"/>
</dbReference>
<keyword evidence="7" id="KW-1133">Transmembrane helix</keyword>
<dbReference type="GeneID" id="100495227"/>
<feature type="chain" id="PRO_5044633836" evidence="8">
    <location>
        <begin position="22"/>
        <end position="385"/>
    </location>
</feature>
<organism evidence="10">
    <name type="scientific">Xenopus tropicalis</name>
    <name type="common">Western clawed frog</name>
    <name type="synonym">Silurana tropicalis</name>
    <dbReference type="NCBI Taxonomy" id="8364"/>
    <lineage>
        <taxon>Eukaryota</taxon>
        <taxon>Metazoa</taxon>
        <taxon>Chordata</taxon>
        <taxon>Craniata</taxon>
        <taxon>Vertebrata</taxon>
        <taxon>Euteleostomi</taxon>
        <taxon>Amphibia</taxon>
        <taxon>Batrachia</taxon>
        <taxon>Anura</taxon>
        <taxon>Pipoidea</taxon>
        <taxon>Pipidae</taxon>
        <taxon>Xenopodinae</taxon>
        <taxon>Xenopus</taxon>
        <taxon>Silurana</taxon>
    </lineage>
</organism>
<dbReference type="Proteomes" id="UP000008143">
    <property type="component" value="Chromosome 8"/>
</dbReference>
<dbReference type="GO" id="GO:0005912">
    <property type="term" value="C:adherens junction"/>
    <property type="evidence" value="ECO:0007669"/>
    <property type="project" value="UniProtKB-SubCell"/>
</dbReference>
<dbReference type="SMART" id="SM00406">
    <property type="entry name" value="IGv"/>
    <property type="match status" value="1"/>
</dbReference>
<keyword evidence="7" id="KW-0812">Transmembrane</keyword>
<feature type="transmembrane region" description="Helical" evidence="7">
    <location>
        <begin position="242"/>
        <end position="267"/>
    </location>
</feature>
<feature type="signal peptide" evidence="8">
    <location>
        <begin position="1"/>
        <end position="21"/>
    </location>
</feature>
<dbReference type="InterPro" id="IPR003598">
    <property type="entry name" value="Ig_sub2"/>
</dbReference>
<keyword evidence="3" id="KW-0796">Tight junction</keyword>
<evidence type="ECO:0000313" key="10">
    <source>
        <dbReference type="Ensembl" id="ENSXETP00000063722"/>
    </source>
</evidence>
<keyword evidence="11" id="KW-1185">Reference proteome</keyword>
<dbReference type="InterPro" id="IPR036179">
    <property type="entry name" value="Ig-like_dom_sf"/>
</dbReference>
<dbReference type="InterPro" id="IPR007110">
    <property type="entry name" value="Ig-like_dom"/>
</dbReference>
<dbReference type="PANTHER" id="PTHR44468:SF2">
    <property type="entry name" value="V-SET AND IMMUNOGLOBULIN DOMAIN CONTAINING 8B ISOFORM X1"/>
    <property type="match status" value="1"/>
</dbReference>
<reference evidence="10" key="1">
    <citation type="journal article" date="2010" name="Science">
        <title>The genome of the Western clawed frog Xenopus tropicalis.</title>
        <authorList>
            <person name="Hellsten U."/>
            <person name="Harland R.M."/>
            <person name="Gilchrist M.J."/>
            <person name="Hendrix D."/>
            <person name="Jurka J."/>
            <person name="Kapitonov V."/>
            <person name="Ovcharenko I."/>
            <person name="Putnam N.H."/>
            <person name="Shu S."/>
            <person name="Taher L."/>
            <person name="Blitz I.L."/>
            <person name="Blumberg B."/>
            <person name="Dichmann D.S."/>
            <person name="Dubchak I."/>
            <person name="Amaya E."/>
            <person name="Detter J.C."/>
            <person name="Fletcher R."/>
            <person name="Gerhard D.S."/>
            <person name="Goodstein D."/>
            <person name="Graves T."/>
            <person name="Grigoriev I.V."/>
            <person name="Grimwood J."/>
            <person name="Kawashima T."/>
            <person name="Lindquist E."/>
            <person name="Lucas S.M."/>
            <person name="Mead P.E."/>
            <person name="Mitros T."/>
            <person name="Ogino H."/>
            <person name="Ohta Y."/>
            <person name="Poliakov A.V."/>
            <person name="Pollet N."/>
            <person name="Robert J."/>
            <person name="Salamov A."/>
            <person name="Sater A.K."/>
            <person name="Schmutz J."/>
            <person name="Terry A."/>
            <person name="Vize P.D."/>
            <person name="Warren W.C."/>
            <person name="Wells D."/>
            <person name="Wills A."/>
            <person name="Wilson R.K."/>
            <person name="Zimmerman L.B."/>
            <person name="Zorn A.M."/>
            <person name="Grainger R."/>
            <person name="Grammer T."/>
            <person name="Khokha M.K."/>
            <person name="Richardson P.M."/>
            <person name="Rokhsar D.S."/>
        </authorList>
    </citation>
    <scope>NUCLEOTIDE SEQUENCE [LARGE SCALE GENOMIC DNA]</scope>
    <source>
        <strain evidence="10">Nigerian</strain>
    </source>
</reference>
<dbReference type="Gene3D" id="2.60.40.10">
    <property type="entry name" value="Immunoglobulins"/>
    <property type="match status" value="2"/>
</dbReference>
<dbReference type="CTD" id="391123"/>
<sequence length="385" mass="41116">MAGLRISALLLLAIMPALLPALTITEPSTETIYKAKGDSVTLKCSYSVDPSETGSLDIEWSLMNPDSTGLDQVIITYMDNSVVPKGPSELMRRLSFSATDPSKGDASITITYLEPSDSRTLQCKVKKNPGVASRKVSLIVQVPPTHPNCWIDGEQVKGKDVTLKCQANGATTPLSYKWEKIAGPTNPATPPLNMATANGDLLIKNISDPYAGQYRCTVVNSVGSGQCVALLSVSAASNRAGIIAGAVIGALLLLLLLLLLIWCLICCCNKKRYEKEMANDIKEDVVAPPSNSNSRSASVRTAAGYTPHNISYSLRKAYSATPTKDIKTPSETSSNPVKPRIESAPPTPEPVLIVPESSRTTPYNLQRVGGVPVMVPATSWEGFIV</sequence>
<dbReference type="Xenbase" id="XB-GENE-6031654">
    <property type="gene designation" value="vsig8"/>
</dbReference>
<dbReference type="GO" id="GO:0005923">
    <property type="term" value="C:bicellular tight junction"/>
    <property type="evidence" value="ECO:0007669"/>
    <property type="project" value="UniProtKB-SubCell"/>
</dbReference>
<keyword evidence="8" id="KW-0732">Signal</keyword>
<evidence type="ECO:0000256" key="6">
    <source>
        <dbReference type="SAM" id="MobiDB-lite"/>
    </source>
</evidence>
<feature type="region of interest" description="Disordered" evidence="6">
    <location>
        <begin position="321"/>
        <end position="354"/>
    </location>
</feature>
<evidence type="ECO:0000313" key="12">
    <source>
        <dbReference type="RefSeq" id="XP_004917632.1"/>
    </source>
</evidence>
<evidence type="ECO:0000256" key="5">
    <source>
        <dbReference type="ARBA" id="ARBA00023768"/>
    </source>
</evidence>
<evidence type="ECO:0000256" key="1">
    <source>
        <dbReference type="ARBA" id="ARBA00004435"/>
    </source>
</evidence>
<proteinExistence type="predicted"/>
<dbReference type="InterPro" id="IPR052307">
    <property type="entry name" value="EJ_Adhesion_Regulator"/>
</dbReference>
<dbReference type="GeneTree" id="ENSGT00940000161712"/>
<dbReference type="Pfam" id="PF07686">
    <property type="entry name" value="V-set"/>
    <property type="match status" value="1"/>
</dbReference>